<dbReference type="InterPro" id="IPR007184">
    <property type="entry name" value="Mannoside_phosphorylase"/>
</dbReference>
<dbReference type="Proteomes" id="UP000177080">
    <property type="component" value="Unassembled WGS sequence"/>
</dbReference>
<dbReference type="AlphaFoldDB" id="A0A1F4ZDR9"/>
<proteinExistence type="inferred from homology"/>
<dbReference type="STRING" id="1797259.A2989_04070"/>
<keyword evidence="1" id="KW-0328">Glycosyltransferase</keyword>
<dbReference type="PANTHER" id="PTHR34106">
    <property type="entry name" value="GLYCOSIDASE"/>
    <property type="match status" value="1"/>
</dbReference>
<evidence type="ECO:0000256" key="2">
    <source>
        <dbReference type="ARBA" id="ARBA00022679"/>
    </source>
</evidence>
<dbReference type="Gene3D" id="2.115.10.20">
    <property type="entry name" value="Glycosyl hydrolase domain, family 43"/>
    <property type="match status" value="1"/>
</dbReference>
<comment type="caution">
    <text evidence="4">The sequence shown here is derived from an EMBL/GenBank/DDBJ whole genome shotgun (WGS) entry which is preliminary data.</text>
</comment>
<dbReference type="CDD" id="cd18614">
    <property type="entry name" value="GH130"/>
    <property type="match status" value="1"/>
</dbReference>
<protein>
    <recommendedName>
        <fullName evidence="6">Glycosidase</fullName>
    </recommendedName>
</protein>
<dbReference type="SUPFAM" id="SSF75005">
    <property type="entry name" value="Arabinanase/levansucrase/invertase"/>
    <property type="match status" value="1"/>
</dbReference>
<dbReference type="Pfam" id="PF04041">
    <property type="entry name" value="Glyco_hydro_130"/>
    <property type="match status" value="1"/>
</dbReference>
<name>A0A1F4ZDR9_9BACT</name>
<sequence length="332" mass="37838">MKLIRHENPILTSTGKPWENKAVFNPAASQWRGNIHLVYRAQGEDGVSRLGIVKLSSPTEIAERKPEPVFEPDPDSEYESMGVEDPRVTRIDNEYFMLYVAASKYPTLMAIPAHPRGSDWRVRVSLSKTSDFSSWSRYGVIISHIDSKDAALFPEKIDGNFCLLHRVLPHVRISISTDGRRYKERGPVFGPRENMWDEVKVGVGAPPIRCPYGWVLFYHGVDRNKVYRLGVALLDLHDPSLVIGRTAEPVLEPETSWEKQGRVNNVVFTCGVIEDDGNYWVYYGGADTVIGVASITKKEVWDWAKDELSKSRYHEFDQIGKVETEETEERRK</sequence>
<reference evidence="4 5" key="1">
    <citation type="journal article" date="2016" name="Nat. Commun.">
        <title>Thousands of microbial genomes shed light on interconnected biogeochemical processes in an aquifer system.</title>
        <authorList>
            <person name="Anantharaman K."/>
            <person name="Brown C.T."/>
            <person name="Hug L.A."/>
            <person name="Sharon I."/>
            <person name="Castelle C.J."/>
            <person name="Probst A.J."/>
            <person name="Thomas B.C."/>
            <person name="Singh A."/>
            <person name="Wilkins M.J."/>
            <person name="Karaoz U."/>
            <person name="Brodie E.L."/>
            <person name="Williams K.H."/>
            <person name="Hubbard S.S."/>
            <person name="Banfield J.F."/>
        </authorList>
    </citation>
    <scope>NUCLEOTIDE SEQUENCE [LARGE SCALE GENOMIC DNA]</scope>
</reference>
<organism evidence="4 5">
    <name type="scientific">Candidatus Amesbacteria bacterium RIFCSPLOWO2_01_FULL_48_25</name>
    <dbReference type="NCBI Taxonomy" id="1797259"/>
    <lineage>
        <taxon>Bacteria</taxon>
        <taxon>Candidatus Amesiibacteriota</taxon>
    </lineage>
</organism>
<evidence type="ECO:0000256" key="3">
    <source>
        <dbReference type="ARBA" id="ARBA00024356"/>
    </source>
</evidence>
<evidence type="ECO:0000313" key="4">
    <source>
        <dbReference type="EMBL" id="OGD03817.1"/>
    </source>
</evidence>
<dbReference type="EMBL" id="MEXN01000005">
    <property type="protein sequence ID" value="OGD03817.1"/>
    <property type="molecule type" value="Genomic_DNA"/>
</dbReference>
<comment type="similarity">
    <text evidence="3">Belongs to the glycosyl hydrolase 130 family.</text>
</comment>
<dbReference type="PANTHER" id="PTHR34106:SF5">
    <property type="entry name" value="GLYCOSIDASE"/>
    <property type="match status" value="1"/>
</dbReference>
<evidence type="ECO:0000256" key="1">
    <source>
        <dbReference type="ARBA" id="ARBA00022676"/>
    </source>
</evidence>
<keyword evidence="2" id="KW-0808">Transferase</keyword>
<dbReference type="PIRSF" id="PIRSF016202">
    <property type="entry name" value="PH1107"/>
    <property type="match status" value="1"/>
</dbReference>
<accession>A0A1F4ZDR9</accession>
<evidence type="ECO:0008006" key="6">
    <source>
        <dbReference type="Google" id="ProtNLM"/>
    </source>
</evidence>
<dbReference type="GO" id="GO:0016757">
    <property type="term" value="F:glycosyltransferase activity"/>
    <property type="evidence" value="ECO:0007669"/>
    <property type="project" value="UniProtKB-KW"/>
</dbReference>
<evidence type="ECO:0000313" key="5">
    <source>
        <dbReference type="Proteomes" id="UP000177080"/>
    </source>
</evidence>
<dbReference type="InterPro" id="IPR023296">
    <property type="entry name" value="Glyco_hydro_beta-prop_sf"/>
</dbReference>
<gene>
    <name evidence="4" type="ORF">A2989_04070</name>
</gene>